<dbReference type="Proteomes" id="UP000186039">
    <property type="component" value="Unassembled WGS sequence"/>
</dbReference>
<evidence type="ECO:0000313" key="15">
    <source>
        <dbReference type="Proteomes" id="UP000186039"/>
    </source>
</evidence>
<dbReference type="Pfam" id="PF26002">
    <property type="entry name" value="Beta-barrel_AprE"/>
    <property type="match status" value="1"/>
</dbReference>
<evidence type="ECO:0000256" key="2">
    <source>
        <dbReference type="ARBA" id="ARBA00009477"/>
    </source>
</evidence>
<keyword evidence="8 9" id="KW-0472">Membrane</keyword>
<evidence type="ECO:0000256" key="8">
    <source>
        <dbReference type="ARBA" id="ARBA00023136"/>
    </source>
</evidence>
<comment type="similarity">
    <text evidence="2 9">Belongs to the membrane fusion protein (MFP) (TC 8.A.1) family.</text>
</comment>
<dbReference type="InterPro" id="IPR010129">
    <property type="entry name" value="T1SS_HlyD"/>
</dbReference>
<dbReference type="Pfam" id="PF25994">
    <property type="entry name" value="HH_AprE"/>
    <property type="match status" value="1"/>
</dbReference>
<dbReference type="InterPro" id="IPR058781">
    <property type="entry name" value="HH_AprE-like"/>
</dbReference>
<evidence type="ECO:0000256" key="7">
    <source>
        <dbReference type="ARBA" id="ARBA00022989"/>
    </source>
</evidence>
<dbReference type="Proteomes" id="UP000186313">
    <property type="component" value="Unassembled WGS sequence"/>
</dbReference>
<feature type="domain" description="AprE-like beta-barrel" evidence="12">
    <location>
        <begin position="337"/>
        <end position="424"/>
    </location>
</feature>
<protein>
    <recommendedName>
        <fullName evidence="9">Membrane fusion protein (MFP) family protein</fullName>
    </recommendedName>
</protein>
<evidence type="ECO:0000313" key="13">
    <source>
        <dbReference type="EMBL" id="OLQ85680.1"/>
    </source>
</evidence>
<dbReference type="Gene3D" id="2.40.50.100">
    <property type="match status" value="1"/>
</dbReference>
<feature type="transmembrane region" description="Helical" evidence="9">
    <location>
        <begin position="28"/>
        <end position="47"/>
    </location>
</feature>
<proteinExistence type="inferred from homology"/>
<evidence type="ECO:0000256" key="9">
    <source>
        <dbReference type="RuleBase" id="RU365093"/>
    </source>
</evidence>
<accession>A0A1Q9HED8</accession>
<reference evidence="15 16" key="1">
    <citation type="submission" date="2016-09" db="EMBL/GenBank/DDBJ databases">
        <title>Genomic Taxonomy of the Vibrionaceae.</title>
        <authorList>
            <person name="Gonzalez-Castillo A."/>
            <person name="Gomez-Gil B."/>
            <person name="Enciso-Ibarra K."/>
        </authorList>
    </citation>
    <scope>NUCLEOTIDE SEQUENCE [LARGE SCALE GENOMIC DNA]</scope>
    <source>
        <strain evidence="13 15">CAIM 1902</strain>
        <strain evidence="14 16">CAIM 703</strain>
    </source>
</reference>
<name>A0A1Q9HED8_9VIBR</name>
<feature type="coiled-coil region" evidence="10">
    <location>
        <begin position="225"/>
        <end position="302"/>
    </location>
</feature>
<sequence length="449" mass="49895">MANGQFHHIDQSGIHFVDHRKLTFGSGAVIKMGVLIVLLLLSVFLWWSSQAKLASAAIAPGVIIVESKRKPVQHLEGGIVEAIHISDGQHVTQGQLLVTLNASRAKAQLYGLRAKWQSETARLNRLQAELLGSDSVAYDTRLLKYQSDPHVQNVIATQNQLFAKRRSLRLGEDKVLEEKTAQAHIDLQGLEQRYQSDQQALLYLSEQVKMHEELLETGNTSKSRLLDLKREFTNLSGNLAELNAKIHRAQRAVSEAKLQDNNADFIYAKQLGEEIQQLEKSIRETSEEMLNAEQVLSRIEIRAPQSGVVVGLSVFSPQSVISAGQKIMEIVPQQDQLIVEALVQPEDIDVVHIGLATEVRLTAYNFRRTPPVKGKLVHLSADRITDKASGNSAYLAQVELDQSDLAQLDSVTLQPGMPAEVMILLGEQTPLDYLLSPLFVTAYKAMREN</sequence>
<evidence type="ECO:0000256" key="10">
    <source>
        <dbReference type="SAM" id="Coils"/>
    </source>
</evidence>
<keyword evidence="15" id="KW-1185">Reference proteome</keyword>
<keyword evidence="3 9" id="KW-0813">Transport</keyword>
<gene>
    <name evidence="13" type="ORF">BIY20_15795</name>
    <name evidence="14" type="ORF">BIY22_07820</name>
</gene>
<feature type="domain" description="AprE-like long alpha-helical hairpin" evidence="11">
    <location>
        <begin position="105"/>
        <end position="294"/>
    </location>
</feature>
<comment type="caution">
    <text evidence="14">The sequence shown here is derived from an EMBL/GenBank/DDBJ whole genome shotgun (WGS) entry which is preliminary data.</text>
</comment>
<dbReference type="SUPFAM" id="SSF111369">
    <property type="entry name" value="HlyD-like secretion proteins"/>
    <property type="match status" value="1"/>
</dbReference>
<evidence type="ECO:0000259" key="11">
    <source>
        <dbReference type="Pfam" id="PF25994"/>
    </source>
</evidence>
<dbReference type="PRINTS" id="PR01490">
    <property type="entry name" value="RTXTOXIND"/>
</dbReference>
<dbReference type="OrthoDB" id="9775513at2"/>
<dbReference type="EMBL" id="MJMJ01000023">
    <property type="protein sequence ID" value="OLQ88071.1"/>
    <property type="molecule type" value="Genomic_DNA"/>
</dbReference>
<keyword evidence="6 9" id="KW-0812">Transmembrane</keyword>
<keyword evidence="4 9" id="KW-1003">Cell membrane</keyword>
<organism evidence="14 16">
    <name type="scientific">Vibrio panuliri</name>
    <dbReference type="NCBI Taxonomy" id="1381081"/>
    <lineage>
        <taxon>Bacteria</taxon>
        <taxon>Pseudomonadati</taxon>
        <taxon>Pseudomonadota</taxon>
        <taxon>Gammaproteobacteria</taxon>
        <taxon>Vibrionales</taxon>
        <taxon>Vibrionaceae</taxon>
        <taxon>Vibrio</taxon>
    </lineage>
</organism>
<dbReference type="NCBIfam" id="TIGR01843">
    <property type="entry name" value="type_I_hlyD"/>
    <property type="match status" value="1"/>
</dbReference>
<evidence type="ECO:0000313" key="14">
    <source>
        <dbReference type="EMBL" id="OLQ88071.1"/>
    </source>
</evidence>
<keyword evidence="10" id="KW-0175">Coiled coil</keyword>
<dbReference type="STRING" id="1381081.BIY22_07820"/>
<dbReference type="EMBL" id="MJMH01000218">
    <property type="protein sequence ID" value="OLQ85680.1"/>
    <property type="molecule type" value="Genomic_DNA"/>
</dbReference>
<evidence type="ECO:0000256" key="1">
    <source>
        <dbReference type="ARBA" id="ARBA00004377"/>
    </source>
</evidence>
<keyword evidence="7 9" id="KW-1133">Transmembrane helix</keyword>
<evidence type="ECO:0000313" key="16">
    <source>
        <dbReference type="Proteomes" id="UP000186313"/>
    </source>
</evidence>
<dbReference type="GO" id="GO:0005886">
    <property type="term" value="C:plasma membrane"/>
    <property type="evidence" value="ECO:0007669"/>
    <property type="project" value="UniProtKB-SubCell"/>
</dbReference>
<dbReference type="GO" id="GO:0015031">
    <property type="term" value="P:protein transport"/>
    <property type="evidence" value="ECO:0007669"/>
    <property type="project" value="InterPro"/>
</dbReference>
<dbReference type="Gene3D" id="1.10.287.470">
    <property type="entry name" value="Helix hairpin bin"/>
    <property type="match status" value="1"/>
</dbReference>
<evidence type="ECO:0000259" key="12">
    <source>
        <dbReference type="Pfam" id="PF26002"/>
    </source>
</evidence>
<evidence type="ECO:0000256" key="6">
    <source>
        <dbReference type="ARBA" id="ARBA00022692"/>
    </source>
</evidence>
<dbReference type="InterPro" id="IPR058982">
    <property type="entry name" value="Beta-barrel_AprE"/>
</dbReference>
<dbReference type="AlphaFoldDB" id="A0A1Q9HED8"/>
<evidence type="ECO:0000256" key="3">
    <source>
        <dbReference type="ARBA" id="ARBA00022448"/>
    </source>
</evidence>
<dbReference type="PANTHER" id="PTHR30386:SF17">
    <property type="entry name" value="ALKALINE PROTEASE SECRETION PROTEIN APRE"/>
    <property type="match status" value="1"/>
</dbReference>
<dbReference type="PANTHER" id="PTHR30386">
    <property type="entry name" value="MEMBRANE FUSION SUBUNIT OF EMRAB-TOLC MULTIDRUG EFFLUX PUMP"/>
    <property type="match status" value="1"/>
</dbReference>
<dbReference type="RefSeq" id="WP_075709241.1">
    <property type="nucleotide sequence ID" value="NZ_AP019654.1"/>
</dbReference>
<evidence type="ECO:0000256" key="4">
    <source>
        <dbReference type="ARBA" id="ARBA00022475"/>
    </source>
</evidence>
<evidence type="ECO:0000256" key="5">
    <source>
        <dbReference type="ARBA" id="ARBA00022519"/>
    </source>
</evidence>
<comment type="subcellular location">
    <subcellularLocation>
        <location evidence="1 9">Cell inner membrane</location>
        <topology evidence="1 9">Single-pass membrane protein</topology>
    </subcellularLocation>
</comment>
<dbReference type="InterPro" id="IPR050739">
    <property type="entry name" value="MFP"/>
</dbReference>
<dbReference type="Gene3D" id="2.40.30.170">
    <property type="match status" value="1"/>
</dbReference>
<keyword evidence="5 9" id="KW-0997">Cell inner membrane</keyword>